<dbReference type="CDD" id="cd01127">
    <property type="entry name" value="TrwB_TraG_TraD_VirD4"/>
    <property type="match status" value="1"/>
</dbReference>
<feature type="domain" description="Helicase HerA central" evidence="2">
    <location>
        <begin position="373"/>
        <end position="592"/>
    </location>
</feature>
<organism evidence="5 6">
    <name type="scientific">Candidatus Chazhemtobacterium aquaticus</name>
    <dbReference type="NCBI Taxonomy" id="2715735"/>
    <lineage>
        <taxon>Bacteria</taxon>
        <taxon>Candidatus Chazhemtobacteraceae</taxon>
        <taxon>Candidatus Chazhemtobacterium</taxon>
    </lineage>
</organism>
<feature type="domain" description="DUF8128" evidence="4">
    <location>
        <begin position="63"/>
        <end position="337"/>
    </location>
</feature>
<dbReference type="InterPro" id="IPR002789">
    <property type="entry name" value="HerA_central"/>
</dbReference>
<dbReference type="Pfam" id="PF12696">
    <property type="entry name" value="TraG-D_C"/>
    <property type="match status" value="1"/>
</dbReference>
<dbReference type="EMBL" id="CP047901">
    <property type="protein sequence ID" value="QHO63064.1"/>
    <property type="molecule type" value="Genomic_DNA"/>
</dbReference>
<evidence type="ECO:0000256" key="1">
    <source>
        <dbReference type="SAM" id="Phobius"/>
    </source>
</evidence>
<dbReference type="PANTHER" id="PTHR30121">
    <property type="entry name" value="UNCHARACTERIZED PROTEIN YJGR-RELATED"/>
    <property type="match status" value="1"/>
</dbReference>
<name>A0A857N501_9BACT</name>
<dbReference type="AlphaFoldDB" id="A0A857N501"/>
<evidence type="ECO:0000313" key="5">
    <source>
        <dbReference type="EMBL" id="QHO63064.1"/>
    </source>
</evidence>
<dbReference type="Pfam" id="PF26449">
    <property type="entry name" value="DUF8128"/>
    <property type="match status" value="1"/>
</dbReference>
<dbReference type="KEGG" id="caqa:MICH65_0083"/>
<sequence length="780" mass="87798">MNSGIDLLTNMTEWVSMVFGIVAVLSVVVIVTAGLGVAMMQWFKYKNREEVSLRFVVMQILVPRDNEVKIEAAEQMFAALYSIKRGGFWQRFKAQQHLSFEIVAKKEAIAFYVSCHESLVSLVEKQISGAYPGAEVKVVEEPNIFSEEGKVEFAELVVRDKSYMPLKTYKELATDPLSLVTATLAKMGEGEAAAIQVLISPADSNWSKAGKEYLSGLKKAEADPEKASFKMSPEDMQAVDTKVGKPGFLTTIRLVSVAPTQEQARANLNNVKGAFSQFNSEMNGLSGKSIGWKSQFMVDFIYRYQSMFGQNSILSSDELATLWHLPNKTIETPHIVWLPARMAPATGGIPTSGLYLGKSVYRGQERAIHITEKDRMRHMYVLGRTGTGKTELLKSMILQDIKAGHGVCFLEPHGEGIDELLELVPPERAEDVIVFDPADTERPMGFNLLEVNHEEEMHFVASSIINLMYKLYDPHKTGMVGPRFEHAIRNAMLTAAVVPGATFIEVTRILQNEKYVQELLPKIKDPIVKRYWTEQIAQTSEFHKSETLDYIVSKFGRFITNKMIRNIIGQSQSTLNFRKAMDEGKIVFLKLSKGLLGEEDANFLGLVLVPKILAAALSRQDMPREERKPFFFYVDEFQNFATPDFAQILSEARKYALSLTVANQFVSQIDEEVRNAIFGNVGTMVVFRMGVSDANIMAQEFAPVFNESDLTNIPAQTTYVKTIVEGTPVPPFSMNVWRDLEAEKRMGDRRVAEMIKELSRLKYGKDREEVENEIERRGQL</sequence>
<dbReference type="Gene3D" id="3.40.50.300">
    <property type="entry name" value="P-loop containing nucleotide triphosphate hydrolases"/>
    <property type="match status" value="2"/>
</dbReference>
<keyword evidence="6" id="KW-1185">Reference proteome</keyword>
<dbReference type="InterPro" id="IPR032689">
    <property type="entry name" value="TraG-D_C"/>
</dbReference>
<keyword evidence="1" id="KW-0812">Transmembrane</keyword>
<feature type="transmembrane region" description="Helical" evidence="1">
    <location>
        <begin position="14"/>
        <end position="38"/>
    </location>
</feature>
<keyword evidence="1" id="KW-1133">Transmembrane helix</keyword>
<gene>
    <name evidence="5" type="ORF">MICH65_0083</name>
</gene>
<evidence type="ECO:0000313" key="6">
    <source>
        <dbReference type="Proteomes" id="UP000463983"/>
    </source>
</evidence>
<evidence type="ECO:0000259" key="3">
    <source>
        <dbReference type="Pfam" id="PF12696"/>
    </source>
</evidence>
<protein>
    <submittedName>
        <fullName evidence="5">Type IV secretory pathway VirB4 component-like protein</fullName>
    </submittedName>
</protein>
<accession>A0A857N501</accession>
<feature type="domain" description="TraD/TraG TraM recognition site" evidence="3">
    <location>
        <begin position="629"/>
        <end position="694"/>
    </location>
</feature>
<evidence type="ECO:0000259" key="4">
    <source>
        <dbReference type="Pfam" id="PF26449"/>
    </source>
</evidence>
<reference evidence="6" key="1">
    <citation type="journal article" date="2020" name="Microorganisms">
        <title>Complete Genome of a Member of a New Bacterial Lineage in the Microgenomates Group Reveals an Unusual Nucleotide Composition Disparity Between Two Strands of DNA and Limited Metabolic Potential.</title>
        <authorList>
            <person name="Kadnikov V.V."/>
            <person name="Mardanov A.V."/>
            <person name="Beletsky A.V."/>
            <person name="Karnachuk O.V."/>
            <person name="Ravin N.V."/>
        </authorList>
    </citation>
    <scope>NUCLEOTIDE SEQUENCE [LARGE SCALE GENOMIC DNA]</scope>
</reference>
<dbReference type="InterPro" id="IPR051162">
    <property type="entry name" value="T4SS_component"/>
</dbReference>
<dbReference type="InterPro" id="IPR027417">
    <property type="entry name" value="P-loop_NTPase"/>
</dbReference>
<dbReference type="PANTHER" id="PTHR30121:SF11">
    <property type="entry name" value="AAA+ ATPASE DOMAIN-CONTAINING PROTEIN"/>
    <property type="match status" value="1"/>
</dbReference>
<dbReference type="Pfam" id="PF01935">
    <property type="entry name" value="DUF87"/>
    <property type="match status" value="1"/>
</dbReference>
<dbReference type="Proteomes" id="UP000463983">
    <property type="component" value="Chromosome"/>
</dbReference>
<dbReference type="SUPFAM" id="SSF52540">
    <property type="entry name" value="P-loop containing nucleoside triphosphate hydrolases"/>
    <property type="match status" value="1"/>
</dbReference>
<dbReference type="InterPro" id="IPR058441">
    <property type="entry name" value="DUF8128"/>
</dbReference>
<keyword evidence="1" id="KW-0472">Membrane</keyword>
<evidence type="ECO:0000259" key="2">
    <source>
        <dbReference type="Pfam" id="PF01935"/>
    </source>
</evidence>
<dbReference type="RefSeq" id="WP_161931472.1">
    <property type="nucleotide sequence ID" value="NZ_CP047901.1"/>
</dbReference>
<proteinExistence type="predicted"/>